<evidence type="ECO:0000313" key="2">
    <source>
        <dbReference type="WBParaSite" id="RSKR_0000780000.1"/>
    </source>
</evidence>
<dbReference type="WBParaSite" id="RSKR_0000780000.1">
    <property type="protein sequence ID" value="RSKR_0000780000.1"/>
    <property type="gene ID" value="RSKR_0000780000"/>
</dbReference>
<name>A0AC35U5U4_9BILA</name>
<reference evidence="2" key="1">
    <citation type="submission" date="2016-11" db="UniProtKB">
        <authorList>
            <consortium name="WormBaseParasite"/>
        </authorList>
    </citation>
    <scope>IDENTIFICATION</scope>
    <source>
        <strain evidence="2">KR3021</strain>
    </source>
</reference>
<dbReference type="Proteomes" id="UP000095286">
    <property type="component" value="Unplaced"/>
</dbReference>
<proteinExistence type="predicted"/>
<protein>
    <submittedName>
        <fullName evidence="2">Nucleolar protein 16</fullName>
    </submittedName>
</protein>
<accession>A0AC35U5U4</accession>
<sequence>MRSAKSVRRQTKFTYSNKPQNTYLSFKKSIKAQKEWQVGTYTEDPRLLNKPVAFNPDGKSIVYTNPQPKTAAPVVEKKTAPVKKVVPEKKTAPVKKTQKVQEKVATKQSVQQPLSVDVNTNVGNKGMKSSVDSGVDVNVNGQVSASSSHGSEHTHTPEHERSPVQTESFLASVNSLVQKVLGTTKHEPKTFPPLNINHAVKRERTHKLQPRDIKFCATMLEKFGEDFESMSKSKENIFMDTPSGIKRKIRIFKESPQYEAYTKGKAEGKTIEEIVC</sequence>
<evidence type="ECO:0000313" key="1">
    <source>
        <dbReference type="Proteomes" id="UP000095286"/>
    </source>
</evidence>
<organism evidence="1 2">
    <name type="scientific">Rhabditophanes sp. KR3021</name>
    <dbReference type="NCBI Taxonomy" id="114890"/>
    <lineage>
        <taxon>Eukaryota</taxon>
        <taxon>Metazoa</taxon>
        <taxon>Ecdysozoa</taxon>
        <taxon>Nematoda</taxon>
        <taxon>Chromadorea</taxon>
        <taxon>Rhabditida</taxon>
        <taxon>Tylenchina</taxon>
        <taxon>Panagrolaimomorpha</taxon>
        <taxon>Strongyloidoidea</taxon>
        <taxon>Alloionematidae</taxon>
        <taxon>Rhabditophanes</taxon>
    </lineage>
</organism>